<evidence type="ECO:0000259" key="2">
    <source>
        <dbReference type="PROSITE" id="PS50983"/>
    </source>
</evidence>
<sequence length="268" mass="30720">MQNKTFTDQLGRTININYLPKRIISLVPSQTELLFDLGLDEEVVGITKFCIHPKEQFKKKVKIGGTKTLNIDKIRALNPDLIIANKEENQQEQIEALTQEFPVWISDINTLAEALTMIKQVGELVATKAKAAQIADTIKANFDNLIPSSKPLKAAYFIWKDPYMLAGKHTFIDDMLTYSGFENVLSESRYPEIDLETLQQLQPQVILLSTEPYPFKQKHIEELQKYFPRAFITLVDGEMFSWYGSRLLKAPAYFSNLYKNLTINLPIK</sequence>
<dbReference type="RefSeq" id="WP_154286115.1">
    <property type="nucleotide sequence ID" value="NZ_WKJI01000001.1"/>
</dbReference>
<dbReference type="Proteomes" id="UP000462931">
    <property type="component" value="Unassembled WGS sequence"/>
</dbReference>
<dbReference type="SUPFAM" id="SSF53807">
    <property type="entry name" value="Helical backbone' metal receptor"/>
    <property type="match status" value="1"/>
</dbReference>
<dbReference type="InterPro" id="IPR002491">
    <property type="entry name" value="ABC_transptr_periplasmic_BD"/>
</dbReference>
<keyword evidence="1" id="KW-0732">Signal</keyword>
<protein>
    <submittedName>
        <fullName evidence="3">ABC transporter substrate-binding protein</fullName>
    </submittedName>
</protein>
<proteinExistence type="predicted"/>
<keyword evidence="4" id="KW-1185">Reference proteome</keyword>
<gene>
    <name evidence="3" type="ORF">GJJ64_02135</name>
</gene>
<evidence type="ECO:0000256" key="1">
    <source>
        <dbReference type="ARBA" id="ARBA00022729"/>
    </source>
</evidence>
<comment type="caution">
    <text evidence="3">The sequence shown here is derived from an EMBL/GenBank/DDBJ whole genome shotgun (WGS) entry which is preliminary data.</text>
</comment>
<dbReference type="NCBIfam" id="NF038402">
    <property type="entry name" value="TroA_like"/>
    <property type="match status" value="1"/>
</dbReference>
<organism evidence="3 4">
    <name type="scientific">Pedobacter puniceum</name>
    <dbReference type="NCBI Taxonomy" id="2666136"/>
    <lineage>
        <taxon>Bacteria</taxon>
        <taxon>Pseudomonadati</taxon>
        <taxon>Bacteroidota</taxon>
        <taxon>Sphingobacteriia</taxon>
        <taxon>Sphingobacteriales</taxon>
        <taxon>Sphingobacteriaceae</taxon>
        <taxon>Pedobacter</taxon>
    </lineage>
</organism>
<dbReference type="Gene3D" id="3.40.50.1980">
    <property type="entry name" value="Nitrogenase molybdenum iron protein domain"/>
    <property type="match status" value="2"/>
</dbReference>
<dbReference type="InterPro" id="IPR054828">
    <property type="entry name" value="Vit_B12_bind_prot"/>
</dbReference>
<accession>A0A7K0FJ12</accession>
<reference evidence="3 4" key="1">
    <citation type="submission" date="2019-11" db="EMBL/GenBank/DDBJ databases">
        <authorList>
            <person name="Cheng Q."/>
            <person name="Yang Z."/>
        </authorList>
    </citation>
    <scope>NUCLEOTIDE SEQUENCE [LARGE SCALE GENOMIC DNA]</scope>
    <source>
        <strain evidence="3 4">HX-22-1</strain>
    </source>
</reference>
<evidence type="ECO:0000313" key="4">
    <source>
        <dbReference type="Proteomes" id="UP000462931"/>
    </source>
</evidence>
<dbReference type="PANTHER" id="PTHR30535">
    <property type="entry name" value="VITAMIN B12-BINDING PROTEIN"/>
    <property type="match status" value="1"/>
</dbReference>
<feature type="domain" description="Fe/B12 periplasmic-binding" evidence="2">
    <location>
        <begin position="22"/>
        <end position="265"/>
    </location>
</feature>
<dbReference type="EMBL" id="WKJI01000001">
    <property type="protein sequence ID" value="MRX45979.1"/>
    <property type="molecule type" value="Genomic_DNA"/>
</dbReference>
<dbReference type="InterPro" id="IPR050902">
    <property type="entry name" value="ABC_Transporter_SBP"/>
</dbReference>
<dbReference type="Pfam" id="PF01497">
    <property type="entry name" value="Peripla_BP_2"/>
    <property type="match status" value="1"/>
</dbReference>
<name>A0A7K0FJ12_9SPHI</name>
<dbReference type="AlphaFoldDB" id="A0A7K0FJ12"/>
<dbReference type="PROSITE" id="PS50983">
    <property type="entry name" value="FE_B12_PBP"/>
    <property type="match status" value="1"/>
</dbReference>
<evidence type="ECO:0000313" key="3">
    <source>
        <dbReference type="EMBL" id="MRX45979.1"/>
    </source>
</evidence>
<dbReference type="PANTHER" id="PTHR30535:SF35">
    <property type="entry name" value="PERIPLASMIC BINDING PROTEIN"/>
    <property type="match status" value="1"/>
</dbReference>